<protein>
    <recommendedName>
        <fullName evidence="2">thioredoxin-dependent peroxiredoxin</fullName>
        <ecNumber evidence="2">1.11.1.24</ecNumber>
    </recommendedName>
    <alternativeName>
        <fullName evidence="8">Thioredoxin peroxidase</fullName>
    </alternativeName>
    <alternativeName>
        <fullName evidence="10">Thioredoxin-dependent peroxiredoxin Bcp</fullName>
    </alternativeName>
</protein>
<dbReference type="Pfam" id="PF00578">
    <property type="entry name" value="AhpC-TSA"/>
    <property type="match status" value="1"/>
</dbReference>
<proteinExistence type="inferred from homology"/>
<sequence>MSDTSLAERLAELRQWLARERPQIAQAYDRMVEHLARSGAGAGALRAGDAMPAFGLTAADGRFVTSAELLSTGPLVLSFYRGAWCSYCQTELTALRDAHDEIAALGGRVAVVSCEIGGRGLAVARQHDLPFNVLSDVDLGLALAFGLVISVPGEVREIYEHLGYDLARINGNPSWFLPIPATYVVAPDGQIASAFVEPDFRYRMDPAEILATLTQLKAAPA</sequence>
<dbReference type="Gene3D" id="3.40.30.10">
    <property type="entry name" value="Glutaredoxin"/>
    <property type="match status" value="1"/>
</dbReference>
<reference evidence="14" key="1">
    <citation type="submission" date="2016-10" db="EMBL/GenBank/DDBJ databases">
        <authorList>
            <person name="Varghese N."/>
            <person name="Submissions S."/>
        </authorList>
    </citation>
    <scope>NUCLEOTIDE SEQUENCE [LARGE SCALE GENOMIC DNA]</scope>
    <source>
        <strain evidence="14">LMG 26383,CCUG 61248,R- 45681</strain>
    </source>
</reference>
<dbReference type="InterPro" id="IPR050924">
    <property type="entry name" value="Peroxiredoxin_BCP/PrxQ"/>
</dbReference>
<evidence type="ECO:0000256" key="7">
    <source>
        <dbReference type="ARBA" id="ARBA00023284"/>
    </source>
</evidence>
<dbReference type="InterPro" id="IPR013766">
    <property type="entry name" value="Thioredoxin_domain"/>
</dbReference>
<evidence type="ECO:0000256" key="2">
    <source>
        <dbReference type="ARBA" id="ARBA00013017"/>
    </source>
</evidence>
<dbReference type="PANTHER" id="PTHR42801">
    <property type="entry name" value="THIOREDOXIN-DEPENDENT PEROXIDE REDUCTASE"/>
    <property type="match status" value="1"/>
</dbReference>
<evidence type="ECO:0000256" key="11">
    <source>
        <dbReference type="ARBA" id="ARBA00049091"/>
    </source>
</evidence>
<evidence type="ECO:0000256" key="3">
    <source>
        <dbReference type="ARBA" id="ARBA00022559"/>
    </source>
</evidence>
<comment type="catalytic activity">
    <reaction evidence="11">
        <text>a hydroperoxide + [thioredoxin]-dithiol = an alcohol + [thioredoxin]-disulfide + H2O</text>
        <dbReference type="Rhea" id="RHEA:62620"/>
        <dbReference type="Rhea" id="RHEA-COMP:10698"/>
        <dbReference type="Rhea" id="RHEA-COMP:10700"/>
        <dbReference type="ChEBI" id="CHEBI:15377"/>
        <dbReference type="ChEBI" id="CHEBI:29950"/>
        <dbReference type="ChEBI" id="CHEBI:30879"/>
        <dbReference type="ChEBI" id="CHEBI:35924"/>
        <dbReference type="ChEBI" id="CHEBI:50058"/>
        <dbReference type="EC" id="1.11.1.24"/>
    </reaction>
</comment>
<dbReference type="InterPro" id="IPR036249">
    <property type="entry name" value="Thioredoxin-like_sf"/>
</dbReference>
<feature type="domain" description="Thioredoxin" evidence="12">
    <location>
        <begin position="45"/>
        <end position="218"/>
    </location>
</feature>
<name>A0A1H7ZGU5_9HYPH</name>
<dbReference type="GO" id="GO:0045454">
    <property type="term" value="P:cell redox homeostasis"/>
    <property type="evidence" value="ECO:0007669"/>
    <property type="project" value="TreeGrafter"/>
</dbReference>
<keyword evidence="14" id="KW-1185">Reference proteome</keyword>
<accession>A0A1H7ZGU5</accession>
<dbReference type="CDD" id="cd02970">
    <property type="entry name" value="PRX_like2"/>
    <property type="match status" value="1"/>
</dbReference>
<evidence type="ECO:0000256" key="9">
    <source>
        <dbReference type="ARBA" id="ARBA00038489"/>
    </source>
</evidence>
<organism evidence="13 14">
    <name type="scientific">Bosea lupini</name>
    <dbReference type="NCBI Taxonomy" id="1036779"/>
    <lineage>
        <taxon>Bacteria</taxon>
        <taxon>Pseudomonadati</taxon>
        <taxon>Pseudomonadota</taxon>
        <taxon>Alphaproteobacteria</taxon>
        <taxon>Hyphomicrobiales</taxon>
        <taxon>Boseaceae</taxon>
        <taxon>Bosea</taxon>
    </lineage>
</organism>
<comment type="function">
    <text evidence="1">Thiol-specific peroxidase that catalyzes the reduction of hydrogen peroxide and organic hydroperoxides to water and alcohols, respectively. Plays a role in cell protection against oxidative stress by detoxifying peroxides and as sensor of hydrogen peroxide-mediated signaling events.</text>
</comment>
<dbReference type="STRING" id="1036779.SAMN04515666_11497"/>
<evidence type="ECO:0000256" key="8">
    <source>
        <dbReference type="ARBA" id="ARBA00032824"/>
    </source>
</evidence>
<dbReference type="InterPro" id="IPR000866">
    <property type="entry name" value="AhpC/TSA"/>
</dbReference>
<evidence type="ECO:0000256" key="4">
    <source>
        <dbReference type="ARBA" id="ARBA00022862"/>
    </source>
</evidence>
<dbReference type="Proteomes" id="UP000199664">
    <property type="component" value="Unassembled WGS sequence"/>
</dbReference>
<keyword evidence="7" id="KW-0676">Redox-active center</keyword>
<evidence type="ECO:0000256" key="6">
    <source>
        <dbReference type="ARBA" id="ARBA00023157"/>
    </source>
</evidence>
<keyword evidence="5" id="KW-0560">Oxidoreductase</keyword>
<evidence type="ECO:0000256" key="1">
    <source>
        <dbReference type="ARBA" id="ARBA00003330"/>
    </source>
</evidence>
<dbReference type="GO" id="GO:0034599">
    <property type="term" value="P:cellular response to oxidative stress"/>
    <property type="evidence" value="ECO:0007669"/>
    <property type="project" value="TreeGrafter"/>
</dbReference>
<evidence type="ECO:0000256" key="10">
    <source>
        <dbReference type="ARBA" id="ARBA00042639"/>
    </source>
</evidence>
<dbReference type="RefSeq" id="WP_167561781.1">
    <property type="nucleotide sequence ID" value="NZ_FOAN01000014.1"/>
</dbReference>
<dbReference type="PANTHER" id="PTHR42801:SF7">
    <property type="entry name" value="SLL1159 PROTEIN"/>
    <property type="match status" value="1"/>
</dbReference>
<keyword evidence="4" id="KW-0049">Antioxidant</keyword>
<comment type="similarity">
    <text evidence="9">Belongs to the peroxiredoxin family. BCP/PrxQ subfamily.</text>
</comment>
<evidence type="ECO:0000313" key="13">
    <source>
        <dbReference type="EMBL" id="SEM57493.1"/>
    </source>
</evidence>
<dbReference type="SUPFAM" id="SSF52833">
    <property type="entry name" value="Thioredoxin-like"/>
    <property type="match status" value="1"/>
</dbReference>
<evidence type="ECO:0000256" key="5">
    <source>
        <dbReference type="ARBA" id="ARBA00023002"/>
    </source>
</evidence>
<dbReference type="EMBL" id="FOAN01000014">
    <property type="protein sequence ID" value="SEM57493.1"/>
    <property type="molecule type" value="Genomic_DNA"/>
</dbReference>
<dbReference type="PROSITE" id="PS51352">
    <property type="entry name" value="THIOREDOXIN_2"/>
    <property type="match status" value="1"/>
</dbReference>
<evidence type="ECO:0000313" key="14">
    <source>
        <dbReference type="Proteomes" id="UP000199664"/>
    </source>
</evidence>
<dbReference type="AlphaFoldDB" id="A0A1H7ZGU5"/>
<gene>
    <name evidence="13" type="ORF">SAMN04515666_11497</name>
</gene>
<keyword evidence="6" id="KW-1015">Disulfide bond</keyword>
<dbReference type="EC" id="1.11.1.24" evidence="2"/>
<dbReference type="GO" id="GO:0005737">
    <property type="term" value="C:cytoplasm"/>
    <property type="evidence" value="ECO:0007669"/>
    <property type="project" value="TreeGrafter"/>
</dbReference>
<evidence type="ECO:0000259" key="12">
    <source>
        <dbReference type="PROSITE" id="PS51352"/>
    </source>
</evidence>
<keyword evidence="3" id="KW-0575">Peroxidase</keyword>
<dbReference type="GO" id="GO:0008379">
    <property type="term" value="F:thioredoxin peroxidase activity"/>
    <property type="evidence" value="ECO:0007669"/>
    <property type="project" value="TreeGrafter"/>
</dbReference>